<protein>
    <submittedName>
        <fullName evidence="3 4">Atg14-like protein</fullName>
    </submittedName>
</protein>
<evidence type="ECO:0000313" key="3">
    <source>
        <dbReference type="EMBL" id="KPL94076.1"/>
    </source>
</evidence>
<proteinExistence type="predicted"/>
<dbReference type="EnsemblMetazoa" id="SSS_8200s_mrna">
    <property type="protein sequence ID" value="KAF7493105.1"/>
    <property type="gene ID" value="SSS_8200"/>
</dbReference>
<evidence type="ECO:0000313" key="2">
    <source>
        <dbReference type="EMBL" id="KAF7493105.1"/>
    </source>
</evidence>
<evidence type="ECO:0000313" key="4">
    <source>
        <dbReference type="EnsemblMetazoa" id="KAF7493105.1"/>
    </source>
</evidence>
<evidence type="ECO:0000313" key="5">
    <source>
        <dbReference type="Proteomes" id="UP000070412"/>
    </source>
</evidence>
<dbReference type="VEuPathDB" id="VectorBase:SSCA008825"/>
<reference evidence="4" key="4">
    <citation type="submission" date="2022-06" db="UniProtKB">
        <authorList>
            <consortium name="EnsemblMetazoa"/>
        </authorList>
    </citation>
    <scope>IDENTIFICATION</scope>
</reference>
<dbReference type="EMBL" id="WVUK01000056">
    <property type="protein sequence ID" value="KAF7493105.1"/>
    <property type="molecule type" value="Genomic_DNA"/>
</dbReference>
<dbReference type="OrthoDB" id="2445127at2759"/>
<evidence type="ECO:0000256" key="1">
    <source>
        <dbReference type="SAM" id="Coils"/>
    </source>
</evidence>
<organism evidence="3 6">
    <name type="scientific">Sarcoptes scabiei</name>
    <name type="common">Itch mite</name>
    <name type="synonym">Acarus scabiei</name>
    <dbReference type="NCBI Taxonomy" id="52283"/>
    <lineage>
        <taxon>Eukaryota</taxon>
        <taxon>Metazoa</taxon>
        <taxon>Ecdysozoa</taxon>
        <taxon>Arthropoda</taxon>
        <taxon>Chelicerata</taxon>
        <taxon>Arachnida</taxon>
        <taxon>Acari</taxon>
        <taxon>Acariformes</taxon>
        <taxon>Sarcoptiformes</taxon>
        <taxon>Astigmata</taxon>
        <taxon>Psoroptidia</taxon>
        <taxon>Sarcoptoidea</taxon>
        <taxon>Sarcoptidae</taxon>
        <taxon>Sarcoptinae</taxon>
        <taxon>Sarcoptes</taxon>
    </lineage>
</organism>
<keyword evidence="1" id="KW-0175">Coiled coil</keyword>
<accession>A0A131ZUI2</accession>
<name>A0A131ZUI2_SARSC</name>
<sequence length="263" mass="31362">MLQTIRDRIQQDLTKSLRNLTFNLNRNSSGGNSDETFRDEHQYQCDNYNLDVNLDAGCEFIYYFQENWSKIKTQSTENVKKAQTIDNHLTDLNNDFEKFLENISQFDQLYEHLLPEITSDLDIVENELKMTNKMIDEMQKLILEMQKNNLRKRFDQQRIESIENHNKILAMKSDSLAKYESDLFQKKELRKLQELQERQSVFQEAFEDEIRTYKKKNSMRNQHQVNDGGVDGYLQNFQSKLEEISIEIDQNDADELEKFLSDI</sequence>
<dbReference type="Proteomes" id="UP000616769">
    <property type="component" value="Unassembled WGS sequence"/>
</dbReference>
<reference evidence="3 6" key="1">
    <citation type="journal article" date="2015" name="Parasit. Vectors">
        <title>Draft genome of the scabies mite.</title>
        <authorList>
            <person name="Rider S.D.Jr."/>
            <person name="Morgan M.S."/>
            <person name="Arlian L.G."/>
        </authorList>
    </citation>
    <scope>NUCLEOTIDE SEQUENCE [LARGE SCALE GENOMIC DNA]</scope>
    <source>
        <strain evidence="3">Arlian Lab</strain>
    </source>
</reference>
<dbReference type="Proteomes" id="UP000070412">
    <property type="component" value="Unassembled WGS sequence"/>
</dbReference>
<evidence type="ECO:0000313" key="6">
    <source>
        <dbReference type="Proteomes" id="UP000616769"/>
    </source>
</evidence>
<dbReference type="EMBL" id="JXLN01000003">
    <property type="protein sequence ID" value="KPL94076.1"/>
    <property type="molecule type" value="Genomic_DNA"/>
</dbReference>
<dbReference type="AlphaFoldDB" id="A0A131ZUI2"/>
<reference evidence="2" key="3">
    <citation type="submission" date="2020-01" db="EMBL/GenBank/DDBJ databases">
        <authorList>
            <person name="Korhonen P.K.K."/>
            <person name="Guangxu M.G."/>
            <person name="Wang T.W."/>
            <person name="Stroehlein A.J.S."/>
            <person name="Young N.D."/>
            <person name="Ang C.-S.A."/>
            <person name="Fernando D.W.F."/>
            <person name="Lu H.L."/>
            <person name="Taylor S.T."/>
            <person name="Ehtesham M.E.M."/>
            <person name="Najaraj S.H.N."/>
            <person name="Harsha G.H.G."/>
            <person name="Madugundu A.M."/>
            <person name="Renuse S.R."/>
            <person name="Holt D.H."/>
            <person name="Pandey A.P."/>
            <person name="Papenfuss A.P."/>
            <person name="Gasser R.B.G."/>
            <person name="Fischer K.F."/>
        </authorList>
    </citation>
    <scope>NUCLEOTIDE SEQUENCE</scope>
    <source>
        <strain evidence="2">SSS_KF_BRIS2020</strain>
    </source>
</reference>
<feature type="coiled-coil region" evidence="1">
    <location>
        <begin position="121"/>
        <end position="148"/>
    </location>
</feature>
<gene>
    <name evidence="3" type="ORF">QR98_0001390</name>
    <name evidence="2" type="ORF">SSS_8200</name>
</gene>
<reference evidence="5" key="2">
    <citation type="journal article" date="2020" name="PLoS Negl. Trop. Dis.">
        <title>High-quality nuclear genome for Sarcoptes scabiei-A critical resource for a neglected parasite.</title>
        <authorList>
            <person name="Korhonen P.K."/>
            <person name="Gasser R.B."/>
            <person name="Ma G."/>
            <person name="Wang T."/>
            <person name="Stroehlein A.J."/>
            <person name="Young N.D."/>
            <person name="Ang C.S."/>
            <person name="Fernando D.D."/>
            <person name="Lu H.C."/>
            <person name="Taylor S."/>
            <person name="Reynolds S.L."/>
            <person name="Mofiz E."/>
            <person name="Najaraj S.H."/>
            <person name="Gowda H."/>
            <person name="Madugundu A."/>
            <person name="Renuse S."/>
            <person name="Holt D."/>
            <person name="Pandey A."/>
            <person name="Papenfuss A.T."/>
            <person name="Fischer K."/>
        </authorList>
    </citation>
    <scope>NUCLEOTIDE SEQUENCE [LARGE SCALE GENOMIC DNA]</scope>
</reference>
<keyword evidence="5" id="KW-1185">Reference proteome</keyword>